<evidence type="ECO:0000256" key="3">
    <source>
        <dbReference type="ARBA" id="ARBA00022801"/>
    </source>
</evidence>
<accession>A0A926NV49</accession>
<dbReference type="GO" id="GO:0008237">
    <property type="term" value="F:metallopeptidase activity"/>
    <property type="evidence" value="ECO:0007669"/>
    <property type="project" value="UniProtKB-KW"/>
</dbReference>
<evidence type="ECO:0000259" key="6">
    <source>
        <dbReference type="PROSITE" id="PS50249"/>
    </source>
</evidence>
<reference evidence="7" key="1">
    <citation type="submission" date="2020-05" db="EMBL/GenBank/DDBJ databases">
        <title>Identification of trans-AT polyketide cluster in two marine bacteria, producers of a novel glutaramide-containing polyketide sesbanimide D and analogs.</title>
        <authorList>
            <person name="Kacar D."/>
            <person name="Rodriguez P."/>
            <person name="Canedo L."/>
            <person name="Gonzalez E."/>
            <person name="Galan B."/>
            <person name="De La Calle F."/>
            <person name="Garcia J.L."/>
        </authorList>
    </citation>
    <scope>NUCLEOTIDE SEQUENCE</scope>
    <source>
        <strain evidence="7">PHM038</strain>
    </source>
</reference>
<dbReference type="AlphaFoldDB" id="A0A926NV49"/>
<keyword evidence="3" id="KW-0378">Hydrolase</keyword>
<dbReference type="Pfam" id="PF04002">
    <property type="entry name" value="RadC"/>
    <property type="match status" value="1"/>
</dbReference>
<organism evidence="7 8">
    <name type="scientific">Roseibium aggregatum</name>
    <dbReference type="NCBI Taxonomy" id="187304"/>
    <lineage>
        <taxon>Bacteria</taxon>
        <taxon>Pseudomonadati</taxon>
        <taxon>Pseudomonadota</taxon>
        <taxon>Alphaproteobacteria</taxon>
        <taxon>Hyphomicrobiales</taxon>
        <taxon>Stappiaceae</taxon>
        <taxon>Roseibium</taxon>
    </lineage>
</organism>
<dbReference type="PROSITE" id="PS50249">
    <property type="entry name" value="MPN"/>
    <property type="match status" value="1"/>
</dbReference>
<feature type="domain" description="MPN" evidence="6">
    <location>
        <begin position="1"/>
        <end position="53"/>
    </location>
</feature>
<keyword evidence="4" id="KW-0862">Zinc</keyword>
<dbReference type="GO" id="GO:0046872">
    <property type="term" value="F:metal ion binding"/>
    <property type="evidence" value="ECO:0007669"/>
    <property type="project" value="UniProtKB-KW"/>
</dbReference>
<dbReference type="PANTHER" id="PTHR30471:SF3">
    <property type="entry name" value="UPF0758 PROTEIN YEES-RELATED"/>
    <property type="match status" value="1"/>
</dbReference>
<keyword evidence="2" id="KW-0479">Metal-binding</keyword>
<dbReference type="InterPro" id="IPR001405">
    <property type="entry name" value="UPF0758"/>
</dbReference>
<evidence type="ECO:0000313" key="7">
    <source>
        <dbReference type="EMBL" id="MBD1547977.1"/>
    </source>
</evidence>
<evidence type="ECO:0000313" key="8">
    <source>
        <dbReference type="Proteomes" id="UP000598467"/>
    </source>
</evidence>
<name>A0A926NV49_9HYPH</name>
<evidence type="ECO:0000256" key="4">
    <source>
        <dbReference type="ARBA" id="ARBA00022833"/>
    </source>
</evidence>
<dbReference type="EMBL" id="JABFCZ010000019">
    <property type="protein sequence ID" value="MBD1547977.1"/>
    <property type="molecule type" value="Genomic_DNA"/>
</dbReference>
<dbReference type="Gene3D" id="3.40.140.10">
    <property type="entry name" value="Cytidine Deaminase, domain 2"/>
    <property type="match status" value="1"/>
</dbReference>
<protein>
    <submittedName>
        <fullName evidence="7">DNA repair protein</fullName>
    </submittedName>
</protein>
<dbReference type="GO" id="GO:0006508">
    <property type="term" value="P:proteolysis"/>
    <property type="evidence" value="ECO:0007669"/>
    <property type="project" value="UniProtKB-KW"/>
</dbReference>
<evidence type="ECO:0000256" key="5">
    <source>
        <dbReference type="ARBA" id="ARBA00023049"/>
    </source>
</evidence>
<dbReference type="InterPro" id="IPR025657">
    <property type="entry name" value="RadC_JAB"/>
</dbReference>
<dbReference type="Proteomes" id="UP000598467">
    <property type="component" value="Unassembled WGS sequence"/>
</dbReference>
<comment type="caution">
    <text evidence="7">The sequence shown here is derived from an EMBL/GenBank/DDBJ whole genome shotgun (WGS) entry which is preliminary data.</text>
</comment>
<keyword evidence="5" id="KW-0482">Metalloprotease</keyword>
<dbReference type="InterPro" id="IPR037518">
    <property type="entry name" value="MPN"/>
</dbReference>
<keyword evidence="1" id="KW-0645">Protease</keyword>
<dbReference type="InterPro" id="IPR020891">
    <property type="entry name" value="UPF0758_CS"/>
</dbReference>
<evidence type="ECO:0000256" key="2">
    <source>
        <dbReference type="ARBA" id="ARBA00022723"/>
    </source>
</evidence>
<proteinExistence type="predicted"/>
<dbReference type="PANTHER" id="PTHR30471">
    <property type="entry name" value="DNA REPAIR PROTEIN RADC"/>
    <property type="match status" value="1"/>
</dbReference>
<evidence type="ECO:0000256" key="1">
    <source>
        <dbReference type="ARBA" id="ARBA00022670"/>
    </source>
</evidence>
<gene>
    <name evidence="7" type="ORF">HK439_17050</name>
</gene>
<dbReference type="PROSITE" id="PS01302">
    <property type="entry name" value="UPF0758"/>
    <property type="match status" value="1"/>
</dbReference>
<sequence>MHNHPSGDPTPSRADIQMTKQIIDIAKPLGVEIHDHIIVGKFGETSFRGLQLI</sequence>